<proteinExistence type="predicted"/>
<sequence length="122" mass="13474">MSTDAREGAARYYAGSKRSLAADVAALSRNPRAVIISTPRLFVLMRPVDSRKPELWAEALDADHAGADGWYVHLLVGDLGFALRLGAMLAPLPLLCFMRGVRSGRPHRLSWRRVVRHGGRRA</sequence>
<accession>A0A9D1V9D4</accession>
<reference evidence="1" key="2">
    <citation type="submission" date="2021-04" db="EMBL/GenBank/DDBJ databases">
        <authorList>
            <person name="Gilroy R."/>
        </authorList>
    </citation>
    <scope>NUCLEOTIDE SEQUENCE</scope>
    <source>
        <strain evidence="1">14975</strain>
    </source>
</reference>
<organism evidence="1 2">
    <name type="scientific">Candidatus Akkermansia intestinigallinarum</name>
    <dbReference type="NCBI Taxonomy" id="2838431"/>
    <lineage>
        <taxon>Bacteria</taxon>
        <taxon>Pseudomonadati</taxon>
        <taxon>Verrucomicrobiota</taxon>
        <taxon>Verrucomicrobiia</taxon>
        <taxon>Verrucomicrobiales</taxon>
        <taxon>Akkermansiaceae</taxon>
        <taxon>Akkermansia</taxon>
    </lineage>
</organism>
<evidence type="ECO:0000313" key="1">
    <source>
        <dbReference type="EMBL" id="HIX19023.1"/>
    </source>
</evidence>
<gene>
    <name evidence="1" type="ORF">H9862_00295</name>
</gene>
<dbReference type="EMBL" id="DXFQ01000006">
    <property type="protein sequence ID" value="HIX19023.1"/>
    <property type="molecule type" value="Genomic_DNA"/>
</dbReference>
<dbReference type="Proteomes" id="UP000823964">
    <property type="component" value="Unassembled WGS sequence"/>
</dbReference>
<evidence type="ECO:0000313" key="2">
    <source>
        <dbReference type="Proteomes" id="UP000823964"/>
    </source>
</evidence>
<protein>
    <submittedName>
        <fullName evidence="1">Uncharacterized protein</fullName>
    </submittedName>
</protein>
<dbReference type="AlphaFoldDB" id="A0A9D1V9D4"/>
<name>A0A9D1V9D4_9BACT</name>
<reference evidence="1" key="1">
    <citation type="journal article" date="2021" name="PeerJ">
        <title>Extensive microbial diversity within the chicken gut microbiome revealed by metagenomics and culture.</title>
        <authorList>
            <person name="Gilroy R."/>
            <person name="Ravi A."/>
            <person name="Getino M."/>
            <person name="Pursley I."/>
            <person name="Horton D.L."/>
            <person name="Alikhan N.F."/>
            <person name="Baker D."/>
            <person name="Gharbi K."/>
            <person name="Hall N."/>
            <person name="Watson M."/>
            <person name="Adriaenssens E.M."/>
            <person name="Foster-Nyarko E."/>
            <person name="Jarju S."/>
            <person name="Secka A."/>
            <person name="Antonio M."/>
            <person name="Oren A."/>
            <person name="Chaudhuri R.R."/>
            <person name="La Ragione R."/>
            <person name="Hildebrand F."/>
            <person name="Pallen M.J."/>
        </authorList>
    </citation>
    <scope>NUCLEOTIDE SEQUENCE</scope>
    <source>
        <strain evidence="1">14975</strain>
    </source>
</reference>
<comment type="caution">
    <text evidence="1">The sequence shown here is derived from an EMBL/GenBank/DDBJ whole genome shotgun (WGS) entry which is preliminary data.</text>
</comment>